<feature type="non-terminal residue" evidence="1">
    <location>
        <position position="1"/>
    </location>
</feature>
<evidence type="ECO:0000313" key="2">
    <source>
        <dbReference type="Proteomes" id="UP000789901"/>
    </source>
</evidence>
<protein>
    <submittedName>
        <fullName evidence="1">33373_t:CDS:1</fullName>
    </submittedName>
</protein>
<sequence>DHTNNSKKETSYTNLINYLDTKHENFISIYQQYLGNTISSIISFNYDTSVHNIFDWLDTLTVNKYLNSLANMYEKELKMLYLKRLELCLIGG</sequence>
<accession>A0ABM8VWV1</accession>
<dbReference type="EMBL" id="CAJVQB010000099">
    <property type="protein sequence ID" value="CAG8466492.1"/>
    <property type="molecule type" value="Genomic_DNA"/>
</dbReference>
<organism evidence="1 2">
    <name type="scientific">Gigaspora margarita</name>
    <dbReference type="NCBI Taxonomy" id="4874"/>
    <lineage>
        <taxon>Eukaryota</taxon>
        <taxon>Fungi</taxon>
        <taxon>Fungi incertae sedis</taxon>
        <taxon>Mucoromycota</taxon>
        <taxon>Glomeromycotina</taxon>
        <taxon>Glomeromycetes</taxon>
        <taxon>Diversisporales</taxon>
        <taxon>Gigasporaceae</taxon>
        <taxon>Gigaspora</taxon>
    </lineage>
</organism>
<dbReference type="Proteomes" id="UP000789901">
    <property type="component" value="Unassembled WGS sequence"/>
</dbReference>
<reference evidence="1 2" key="1">
    <citation type="submission" date="2021-06" db="EMBL/GenBank/DDBJ databases">
        <authorList>
            <person name="Kallberg Y."/>
            <person name="Tangrot J."/>
            <person name="Rosling A."/>
        </authorList>
    </citation>
    <scope>NUCLEOTIDE SEQUENCE [LARGE SCALE GENOMIC DNA]</scope>
    <source>
        <strain evidence="1 2">120-4 pot B 10/14</strain>
    </source>
</reference>
<evidence type="ECO:0000313" key="1">
    <source>
        <dbReference type="EMBL" id="CAG8466492.1"/>
    </source>
</evidence>
<name>A0ABM8VWV1_GIGMA</name>
<comment type="caution">
    <text evidence="1">The sequence shown here is derived from an EMBL/GenBank/DDBJ whole genome shotgun (WGS) entry which is preliminary data.</text>
</comment>
<keyword evidence="2" id="KW-1185">Reference proteome</keyword>
<proteinExistence type="predicted"/>
<gene>
    <name evidence="1" type="ORF">GMARGA_LOCUS564</name>
</gene>